<evidence type="ECO:0000256" key="6">
    <source>
        <dbReference type="ARBA" id="ARBA00022729"/>
    </source>
</evidence>
<evidence type="ECO:0000256" key="11">
    <source>
        <dbReference type="SAM" id="Phobius"/>
    </source>
</evidence>
<feature type="transmembrane region" description="Helical" evidence="11">
    <location>
        <begin position="588"/>
        <end position="612"/>
    </location>
</feature>
<dbReference type="RefSeq" id="XP_022253702.1">
    <property type="nucleotide sequence ID" value="XM_022397994.1"/>
</dbReference>
<evidence type="ECO:0000313" key="15">
    <source>
        <dbReference type="Proteomes" id="UP000694941"/>
    </source>
</evidence>
<evidence type="ECO:0000256" key="12">
    <source>
        <dbReference type="SAM" id="SignalP"/>
    </source>
</evidence>
<evidence type="ECO:0000256" key="9">
    <source>
        <dbReference type="ARBA" id="ARBA00023136"/>
    </source>
</evidence>
<comment type="similarity">
    <text evidence="2">Belongs to the EMC1 family.</text>
</comment>
<keyword evidence="9 11" id="KW-0472">Membrane</keyword>
<feature type="signal peptide" evidence="12">
    <location>
        <begin position="1"/>
        <end position="25"/>
    </location>
</feature>
<comment type="subunit">
    <text evidence="3">Component of the ER membrane protein complex (EMC).</text>
</comment>
<evidence type="ECO:0000259" key="13">
    <source>
        <dbReference type="Pfam" id="PF07774"/>
    </source>
</evidence>
<feature type="chain" id="PRO_5045939190" description="ER membrane protein complex subunit 1" evidence="12">
    <location>
        <begin position="26"/>
        <end position="834"/>
    </location>
</feature>
<dbReference type="Pfam" id="PF25293">
    <property type="entry name" value="Beta-prop_EMC1_N"/>
    <property type="match status" value="1"/>
</dbReference>
<comment type="subcellular location">
    <subcellularLocation>
        <location evidence="1">Endoplasmic reticulum membrane</location>
        <topology evidence="1">Single-pass type I membrane protein</topology>
    </subcellularLocation>
</comment>
<evidence type="ECO:0000256" key="4">
    <source>
        <dbReference type="ARBA" id="ARBA00020824"/>
    </source>
</evidence>
<dbReference type="InterPro" id="IPR015943">
    <property type="entry name" value="WD40/YVTN_repeat-like_dom_sf"/>
</dbReference>
<feature type="transmembrane region" description="Helical" evidence="11">
    <location>
        <begin position="769"/>
        <end position="788"/>
    </location>
</feature>
<evidence type="ECO:0000256" key="5">
    <source>
        <dbReference type="ARBA" id="ARBA00022692"/>
    </source>
</evidence>
<dbReference type="PROSITE" id="PS51257">
    <property type="entry name" value="PROKAR_LIPOPROTEIN"/>
    <property type="match status" value="1"/>
</dbReference>
<evidence type="ECO:0000313" key="16">
    <source>
        <dbReference type="RefSeq" id="XP_022253702.1"/>
    </source>
</evidence>
<dbReference type="InterPro" id="IPR011047">
    <property type="entry name" value="Quinoprotein_ADH-like_sf"/>
</dbReference>
<dbReference type="InterPro" id="IPR011678">
    <property type="entry name" value="EMC1_C"/>
</dbReference>
<proteinExistence type="inferred from homology"/>
<evidence type="ECO:0000259" key="14">
    <source>
        <dbReference type="Pfam" id="PF25293"/>
    </source>
</evidence>
<dbReference type="Gene3D" id="2.130.10.10">
    <property type="entry name" value="YVTN repeat-like/Quinoprotein amine dehydrogenase"/>
    <property type="match status" value="1"/>
</dbReference>
<dbReference type="SUPFAM" id="SSF50998">
    <property type="entry name" value="Quinoprotein alcohol dehydrogenase-like"/>
    <property type="match status" value="1"/>
</dbReference>
<keyword evidence="15" id="KW-1185">Reference proteome</keyword>
<feature type="domain" description="ER membrane protein complex subunit 1 C-terminal" evidence="13">
    <location>
        <begin position="628"/>
        <end position="833"/>
    </location>
</feature>
<evidence type="ECO:0000256" key="1">
    <source>
        <dbReference type="ARBA" id="ARBA00004115"/>
    </source>
</evidence>
<dbReference type="InterPro" id="IPR058545">
    <property type="entry name" value="Beta-prop_EMC1_1st"/>
</dbReference>
<organism evidence="15 16">
    <name type="scientific">Limulus polyphemus</name>
    <name type="common">Atlantic horseshoe crab</name>
    <dbReference type="NCBI Taxonomy" id="6850"/>
    <lineage>
        <taxon>Eukaryota</taxon>
        <taxon>Metazoa</taxon>
        <taxon>Ecdysozoa</taxon>
        <taxon>Arthropoda</taxon>
        <taxon>Chelicerata</taxon>
        <taxon>Merostomata</taxon>
        <taxon>Xiphosura</taxon>
        <taxon>Limulidae</taxon>
        <taxon>Limulus</taxon>
    </lineage>
</organism>
<dbReference type="Proteomes" id="UP000694941">
    <property type="component" value="Unplaced"/>
</dbReference>
<evidence type="ECO:0000256" key="8">
    <source>
        <dbReference type="ARBA" id="ARBA00022989"/>
    </source>
</evidence>
<keyword evidence="6 12" id="KW-0732">Signal</keyword>
<keyword evidence="5 11" id="KW-0812">Transmembrane</keyword>
<reference evidence="16" key="1">
    <citation type="submission" date="2025-08" db="UniProtKB">
        <authorList>
            <consortium name="RefSeq"/>
        </authorList>
    </citation>
    <scope>IDENTIFICATION</scope>
    <source>
        <tissue evidence="16">Muscle</tissue>
    </source>
</reference>
<dbReference type="PANTHER" id="PTHR21573">
    <property type="entry name" value="ER MEMBRANE PROTEIN COMPLEX SUBUNIT 1"/>
    <property type="match status" value="1"/>
</dbReference>
<keyword evidence="8 11" id="KW-1133">Transmembrane helix</keyword>
<gene>
    <name evidence="16" type="primary">LOC106469461</name>
</gene>
<feature type="domain" description="EMC1 first beta-propeller" evidence="14">
    <location>
        <begin position="26"/>
        <end position="149"/>
    </location>
</feature>
<protein>
    <recommendedName>
        <fullName evidence="4">ER membrane protein complex subunit 1</fullName>
    </recommendedName>
</protein>
<dbReference type="Pfam" id="PF07774">
    <property type="entry name" value="EMC1_C"/>
    <property type="match status" value="1"/>
</dbReference>
<dbReference type="GeneID" id="106469461"/>
<dbReference type="InterPro" id="IPR026895">
    <property type="entry name" value="EMC1"/>
</dbReference>
<dbReference type="PANTHER" id="PTHR21573:SF0">
    <property type="entry name" value="ER MEMBRANE PROTEIN COMPLEX SUBUNIT 1"/>
    <property type="match status" value="1"/>
</dbReference>
<sequence>MTTVNSKTMIFLLIVLSCMFHNSLSLYEDQIGKFDWKLELVGEVNHVHYDESGKIVVATDKNVLALLNLRNGSIVWRQLLEKGSHEKVQSLQGHFQDVITVQGRGEYVRCWDVASGVMKWETFLPNNPIGSSSIMKIHVAAANKQVLFVEMYPGGGIQAFVYNIREGTLKKSPKAPAPWLTELTSCEFVSHKHLACVEPVTRTVHVILIEEGGYSSSASLTSLGLKSSDITTELKIKPVANQEAVEHPLFVVELGNNGLALLQLQSATVKMVRVFPGVADLSTAWFDGQLYLFVLLPKDENYKVLCLDSSSWTEQQELEGTLNVPSHRGSVKKMIVLPFLRKDKEPSYKLLLTLEDHSLVLVHQHGKVFWSREEALASVLSVEIVDLPLSDTDAKIEQEFELAGADVTTALITRLTTQALQLQTFLLGTLMGLGGKGSFESGTSELIRDKFGLHKVIVLVSASGKVFGIDSLTGTIIWQTFVPDLVPFNEEGQSALPLFVSRTTAHIPFFPQCTVLGKHKRTGQGYIFTFHPITGQTVDQQVLSYKVIQTSILGYVNSEFLRGILLLDDELKVRSFSSFLVERLRDKFFILFVISATLNIYLIDAVTGNIIYSASHKRTRGPVHVVHSENWVVYNYYNEKYRRTEISSIELYEGKMQSNTTAFSSLNPPFPPLVEHQTYIFPSQIDAMAHTLTERGITNKHLIIAMPTGALLELPKAFLDPRRPVHPLPEHREEGLIPYIPELPVPAEGIINYNLTVNHIRGIHTAPSGLESTCLIIAYGLDLFYARVTPSKTFDILKDDFEHFLISAVLSALLLVSYVTKKLAARKALRAAWK</sequence>
<accession>A0ABM1TCU6</accession>
<evidence type="ECO:0000256" key="2">
    <source>
        <dbReference type="ARBA" id="ARBA00007904"/>
    </source>
</evidence>
<evidence type="ECO:0000256" key="7">
    <source>
        <dbReference type="ARBA" id="ARBA00022824"/>
    </source>
</evidence>
<evidence type="ECO:0000256" key="3">
    <source>
        <dbReference type="ARBA" id="ARBA00011276"/>
    </source>
</evidence>
<keyword evidence="7" id="KW-0256">Endoplasmic reticulum</keyword>
<evidence type="ECO:0000256" key="10">
    <source>
        <dbReference type="ARBA" id="ARBA00023180"/>
    </source>
</evidence>
<feature type="transmembrane region" description="Helical" evidence="11">
    <location>
        <begin position="803"/>
        <end position="820"/>
    </location>
</feature>
<name>A0ABM1TCU6_LIMPO</name>
<keyword evidence="10" id="KW-0325">Glycoprotein</keyword>